<keyword evidence="3" id="KW-1185">Reference proteome</keyword>
<dbReference type="EMBL" id="UXSR01000628">
    <property type="protein sequence ID" value="VDD77098.1"/>
    <property type="molecule type" value="Genomic_DNA"/>
</dbReference>
<name>A0A0R3U8A6_MESCO</name>
<proteinExistence type="predicted"/>
<feature type="region of interest" description="Disordered" evidence="1">
    <location>
        <begin position="412"/>
        <end position="438"/>
    </location>
</feature>
<protein>
    <submittedName>
        <fullName evidence="2">Uncharacterized protein</fullName>
    </submittedName>
</protein>
<accession>A0A0R3U8A6</accession>
<reference evidence="2 3" key="1">
    <citation type="submission" date="2018-10" db="EMBL/GenBank/DDBJ databases">
        <authorList>
            <consortium name="Pathogen Informatics"/>
        </authorList>
    </citation>
    <scope>NUCLEOTIDE SEQUENCE [LARGE SCALE GENOMIC DNA]</scope>
</reference>
<organism evidence="2 3">
    <name type="scientific">Mesocestoides corti</name>
    <name type="common">Flatworm</name>
    <dbReference type="NCBI Taxonomy" id="53468"/>
    <lineage>
        <taxon>Eukaryota</taxon>
        <taxon>Metazoa</taxon>
        <taxon>Spiralia</taxon>
        <taxon>Lophotrochozoa</taxon>
        <taxon>Platyhelminthes</taxon>
        <taxon>Cestoda</taxon>
        <taxon>Eucestoda</taxon>
        <taxon>Cyclophyllidea</taxon>
        <taxon>Mesocestoididae</taxon>
        <taxon>Mesocestoides</taxon>
    </lineage>
</organism>
<evidence type="ECO:0000313" key="3">
    <source>
        <dbReference type="Proteomes" id="UP000267029"/>
    </source>
</evidence>
<dbReference type="AlphaFoldDB" id="A0A0R3U8A6"/>
<sequence>MVFPEIRPMSFRFNSRNDTSPNASFTEATKKLARTYYPLIYVDKRRLAKSIIDVQASFEVCFDSLEEIDRLATEVESLNYAIYGLEQALSRAVAELGTIRDEVQNLTIALKASEQFNLRLYEQLMIVDRSTTDGIECSQQTLETSRSYRFAPVNMMDKYRIPKATEDALSSAACDSAQRTHTDVTASSLIAAQHAGSDHQKWVARIQHALSSRHAEFSFLTIGLWTEEVCSNHYLRQDNDDDAGCFGRKRRTTTSPNDTDLKSLLLAHQVKIDDVRATLSTIQKNVHDLGEEIFEELKRQRTSHDDAKNIHRALNSELGERRGQLVENLLATHHAVQTLLEMDEQNNGLVGKLIKSRPLFAELQDALVRGSLVTSEGRPDANQSSFQMLPEVLGPQGWAQLLDKLRSVRLYSPRSKRDSTNTSTRHLPSEQTSRATSA</sequence>
<evidence type="ECO:0000313" key="2">
    <source>
        <dbReference type="EMBL" id="VDD77098.1"/>
    </source>
</evidence>
<gene>
    <name evidence="2" type="ORF">MCOS_LOCUS3101</name>
</gene>
<dbReference type="Proteomes" id="UP000267029">
    <property type="component" value="Unassembled WGS sequence"/>
</dbReference>
<dbReference type="STRING" id="53468.A0A0R3U8A6"/>
<feature type="compositionally biased region" description="Polar residues" evidence="1">
    <location>
        <begin position="420"/>
        <end position="438"/>
    </location>
</feature>
<evidence type="ECO:0000256" key="1">
    <source>
        <dbReference type="SAM" id="MobiDB-lite"/>
    </source>
</evidence>
<dbReference type="OrthoDB" id="6235619at2759"/>